<evidence type="ECO:0000313" key="2">
    <source>
        <dbReference type="EMBL" id="CUH75233.1"/>
    </source>
</evidence>
<protein>
    <recommendedName>
        <fullName evidence="4">Muramidase (Phage lambda lysozyme)</fullName>
    </recommendedName>
</protein>
<keyword evidence="3" id="KW-1185">Reference proteome</keyword>
<dbReference type="OrthoDB" id="7851400at2"/>
<dbReference type="RefSeq" id="WP_058245898.1">
    <property type="nucleotide sequence ID" value="NZ_CYSE01000001.1"/>
</dbReference>
<accession>A0A0N7LYL9</accession>
<gene>
    <name evidence="2" type="ORF">TRN7648_00334</name>
</gene>
<evidence type="ECO:0000256" key="1">
    <source>
        <dbReference type="SAM" id="SignalP"/>
    </source>
</evidence>
<evidence type="ECO:0000313" key="3">
    <source>
        <dbReference type="Proteomes" id="UP000054935"/>
    </source>
</evidence>
<reference evidence="2 3" key="1">
    <citation type="submission" date="2015-09" db="EMBL/GenBank/DDBJ databases">
        <authorList>
            <consortium name="Swine Surveillance"/>
        </authorList>
    </citation>
    <scope>NUCLEOTIDE SEQUENCE [LARGE SCALE GENOMIC DNA]</scope>
    <source>
        <strain evidence="2 3">CECT 7648</strain>
    </source>
</reference>
<sequence>MSFVLRAALFCALMPMTATAQQGSLFVHAPASAPLIAAKPAAFIATEAAPLVGGAGRASLFAGQSGTSFFAPLPDRPRSIRLPVAPGPYASDADRIRHVIASAEASKHGYDSVQHGARRKPARAPTQMTLGEIYDWIAATPGQPHAIGRYQFIPKTLKRLAKRAGMGRNTPFSPQTQDQLADILLEEAGLSAIRAGKMSRRDFMNNLAKIWAGLPNSSGRSHYHGYAGNKASISWAKFETEMKKIFPS</sequence>
<proteinExistence type="predicted"/>
<evidence type="ECO:0008006" key="4">
    <source>
        <dbReference type="Google" id="ProtNLM"/>
    </source>
</evidence>
<feature type="signal peptide" evidence="1">
    <location>
        <begin position="1"/>
        <end position="20"/>
    </location>
</feature>
<dbReference type="InterPro" id="IPR023346">
    <property type="entry name" value="Lysozyme-like_dom_sf"/>
</dbReference>
<dbReference type="AlphaFoldDB" id="A0A0N7LYL9"/>
<dbReference type="Proteomes" id="UP000054935">
    <property type="component" value="Unassembled WGS sequence"/>
</dbReference>
<organism evidence="2 3">
    <name type="scientific">Tropicibacter naphthalenivorans</name>
    <dbReference type="NCBI Taxonomy" id="441103"/>
    <lineage>
        <taxon>Bacteria</taxon>
        <taxon>Pseudomonadati</taxon>
        <taxon>Pseudomonadota</taxon>
        <taxon>Alphaproteobacteria</taxon>
        <taxon>Rhodobacterales</taxon>
        <taxon>Roseobacteraceae</taxon>
        <taxon>Tropicibacter</taxon>
    </lineage>
</organism>
<dbReference type="SUPFAM" id="SSF53955">
    <property type="entry name" value="Lysozyme-like"/>
    <property type="match status" value="1"/>
</dbReference>
<name>A0A0N7LYL9_9RHOB</name>
<dbReference type="Gene3D" id="1.10.530.10">
    <property type="match status" value="1"/>
</dbReference>
<dbReference type="STRING" id="441103.TRN7648_00334"/>
<feature type="chain" id="PRO_5006015701" description="Muramidase (Phage lambda lysozyme)" evidence="1">
    <location>
        <begin position="21"/>
        <end position="248"/>
    </location>
</feature>
<keyword evidence="1" id="KW-0732">Signal</keyword>
<dbReference type="EMBL" id="CYSE01000001">
    <property type="protein sequence ID" value="CUH75233.1"/>
    <property type="molecule type" value="Genomic_DNA"/>
</dbReference>